<evidence type="ECO:0000256" key="16">
    <source>
        <dbReference type="ARBA" id="ARBA00023221"/>
    </source>
</evidence>
<keyword evidence="6 18" id="KW-0808">Transferase</keyword>
<keyword evidence="16 18" id="KW-0753">Steroid metabolism</keyword>
<dbReference type="EMBL" id="CAXITT010000222">
    <property type="protein sequence ID" value="CAL1536173.1"/>
    <property type="molecule type" value="Genomic_DNA"/>
</dbReference>
<comment type="pathway">
    <text evidence="17 18">Isoprenoid biosynthesis; isopentenyl diphosphate biosynthesis via mevalonate pathway; isopentenyl diphosphate from (R)-mevalonate: step 1/3.</text>
</comment>
<evidence type="ECO:0000259" key="19">
    <source>
        <dbReference type="Pfam" id="PF00288"/>
    </source>
</evidence>
<accession>A0AAV2HV51</accession>
<dbReference type="InterPro" id="IPR006204">
    <property type="entry name" value="GHMP_kinase_N_dom"/>
</dbReference>
<evidence type="ECO:0000256" key="12">
    <source>
        <dbReference type="ARBA" id="ARBA00022955"/>
    </source>
</evidence>
<evidence type="ECO:0000256" key="6">
    <source>
        <dbReference type="ARBA" id="ARBA00022679"/>
    </source>
</evidence>
<gene>
    <name evidence="21" type="ORF">GSLYS_00010086001</name>
</gene>
<keyword evidence="12 18" id="KW-0752">Steroid biosynthesis</keyword>
<evidence type="ECO:0000256" key="18">
    <source>
        <dbReference type="RuleBase" id="RU363087"/>
    </source>
</evidence>
<dbReference type="NCBIfam" id="TIGR00549">
    <property type="entry name" value="mevalon_kin"/>
    <property type="match status" value="1"/>
</dbReference>
<dbReference type="Gene3D" id="3.30.230.10">
    <property type="match status" value="1"/>
</dbReference>
<keyword evidence="9 18" id="KW-0418">Kinase</keyword>
<dbReference type="Pfam" id="PF08544">
    <property type="entry name" value="GHMP_kinases_C"/>
    <property type="match status" value="1"/>
</dbReference>
<feature type="domain" description="GHMP kinase C-terminal" evidence="20">
    <location>
        <begin position="294"/>
        <end position="353"/>
    </location>
</feature>
<comment type="caution">
    <text evidence="21">The sequence shown here is derived from an EMBL/GenBank/DDBJ whole genome shotgun (WGS) entry which is preliminary data.</text>
</comment>
<keyword evidence="8 18" id="KW-0547">Nucleotide-binding</keyword>
<evidence type="ECO:0000256" key="13">
    <source>
        <dbReference type="ARBA" id="ARBA00023011"/>
    </source>
</evidence>
<evidence type="ECO:0000256" key="9">
    <source>
        <dbReference type="ARBA" id="ARBA00022777"/>
    </source>
</evidence>
<organism evidence="21 22">
    <name type="scientific">Lymnaea stagnalis</name>
    <name type="common">Great pond snail</name>
    <name type="synonym">Helix stagnalis</name>
    <dbReference type="NCBI Taxonomy" id="6523"/>
    <lineage>
        <taxon>Eukaryota</taxon>
        <taxon>Metazoa</taxon>
        <taxon>Spiralia</taxon>
        <taxon>Lophotrochozoa</taxon>
        <taxon>Mollusca</taxon>
        <taxon>Gastropoda</taxon>
        <taxon>Heterobranchia</taxon>
        <taxon>Euthyneura</taxon>
        <taxon>Panpulmonata</taxon>
        <taxon>Hygrophila</taxon>
        <taxon>Lymnaeoidea</taxon>
        <taxon>Lymnaeidae</taxon>
        <taxon>Lymnaea</taxon>
    </lineage>
</organism>
<comment type="subcellular location">
    <subcellularLocation>
        <location evidence="1 18">Cytoplasm</location>
    </subcellularLocation>
</comment>
<dbReference type="InterPro" id="IPR014721">
    <property type="entry name" value="Ribsml_uS5_D2-typ_fold_subgr"/>
</dbReference>
<keyword evidence="4 18" id="KW-0963">Cytoplasm</keyword>
<evidence type="ECO:0000313" key="22">
    <source>
        <dbReference type="Proteomes" id="UP001497497"/>
    </source>
</evidence>
<dbReference type="SUPFAM" id="SSF54211">
    <property type="entry name" value="Ribosomal protein S5 domain 2-like"/>
    <property type="match status" value="1"/>
</dbReference>
<evidence type="ECO:0000256" key="3">
    <source>
        <dbReference type="ARBA" id="ARBA00012103"/>
    </source>
</evidence>
<dbReference type="InterPro" id="IPR006205">
    <property type="entry name" value="Mev_gal_kin"/>
</dbReference>
<dbReference type="Pfam" id="PF00288">
    <property type="entry name" value="GHMP_kinases_N"/>
    <property type="match status" value="1"/>
</dbReference>
<proteinExistence type="inferred from homology"/>
<evidence type="ECO:0000256" key="2">
    <source>
        <dbReference type="ARBA" id="ARBA00006495"/>
    </source>
</evidence>
<dbReference type="PANTHER" id="PTHR43290">
    <property type="entry name" value="MEVALONATE KINASE"/>
    <property type="match status" value="1"/>
</dbReference>
<evidence type="ECO:0000256" key="14">
    <source>
        <dbReference type="ARBA" id="ARBA00023098"/>
    </source>
</evidence>
<evidence type="ECO:0000256" key="1">
    <source>
        <dbReference type="ARBA" id="ARBA00004496"/>
    </source>
</evidence>
<dbReference type="GO" id="GO:0004496">
    <property type="term" value="F:mevalonate kinase activity"/>
    <property type="evidence" value="ECO:0007669"/>
    <property type="project" value="UniProtKB-EC"/>
</dbReference>
<name>A0AAV2HV51_LYMST</name>
<evidence type="ECO:0000256" key="11">
    <source>
        <dbReference type="ARBA" id="ARBA00022842"/>
    </source>
</evidence>
<dbReference type="PANTHER" id="PTHR43290:SF2">
    <property type="entry name" value="MEVALONATE KINASE"/>
    <property type="match status" value="1"/>
</dbReference>
<dbReference type="GO" id="GO:0046872">
    <property type="term" value="F:metal ion binding"/>
    <property type="evidence" value="ECO:0007669"/>
    <property type="project" value="UniProtKB-KW"/>
</dbReference>
<dbReference type="GO" id="GO:0019287">
    <property type="term" value="P:isopentenyl diphosphate biosynthetic process, mevalonate pathway"/>
    <property type="evidence" value="ECO:0007669"/>
    <property type="project" value="TreeGrafter"/>
</dbReference>
<protein>
    <recommendedName>
        <fullName evidence="3 18">Mevalonate kinase</fullName>
        <shortName evidence="18">MK</shortName>
        <ecNumber evidence="3 18">2.7.1.36</ecNumber>
    </recommendedName>
</protein>
<keyword evidence="14 18" id="KW-0443">Lipid metabolism</keyword>
<dbReference type="PROSITE" id="PS00627">
    <property type="entry name" value="GHMP_KINASES_ATP"/>
    <property type="match status" value="1"/>
</dbReference>
<dbReference type="GO" id="GO:0005524">
    <property type="term" value="F:ATP binding"/>
    <property type="evidence" value="ECO:0007669"/>
    <property type="project" value="UniProtKB-KW"/>
</dbReference>
<dbReference type="InterPro" id="IPR036554">
    <property type="entry name" value="GHMP_kinase_C_sf"/>
</dbReference>
<dbReference type="GO" id="GO:0005829">
    <property type="term" value="C:cytosol"/>
    <property type="evidence" value="ECO:0007669"/>
    <property type="project" value="TreeGrafter"/>
</dbReference>
<feature type="domain" description="GHMP kinase N-terminal" evidence="19">
    <location>
        <begin position="125"/>
        <end position="216"/>
    </location>
</feature>
<evidence type="ECO:0000256" key="15">
    <source>
        <dbReference type="ARBA" id="ARBA00023166"/>
    </source>
</evidence>
<comment type="similarity">
    <text evidence="2 18">Belongs to the GHMP kinase family. Mevalonate kinase subfamily.</text>
</comment>
<keyword evidence="13 18" id="KW-0756">Sterol biosynthesis</keyword>
<evidence type="ECO:0000256" key="17">
    <source>
        <dbReference type="ARBA" id="ARBA00029438"/>
    </source>
</evidence>
<dbReference type="AlphaFoldDB" id="A0AAV2HV51"/>
<keyword evidence="22" id="KW-1185">Reference proteome</keyword>
<dbReference type="Proteomes" id="UP001497497">
    <property type="component" value="Unassembled WGS sequence"/>
</dbReference>
<keyword evidence="15 18" id="KW-1207">Sterol metabolism</keyword>
<keyword evidence="10 18" id="KW-0067">ATP-binding</keyword>
<dbReference type="SUPFAM" id="SSF55060">
    <property type="entry name" value="GHMP Kinase, C-terminal domain"/>
    <property type="match status" value="1"/>
</dbReference>
<evidence type="ECO:0000256" key="5">
    <source>
        <dbReference type="ARBA" id="ARBA00022516"/>
    </source>
</evidence>
<reference evidence="21 22" key="1">
    <citation type="submission" date="2024-04" db="EMBL/GenBank/DDBJ databases">
        <authorList>
            <consortium name="Genoscope - CEA"/>
            <person name="William W."/>
        </authorList>
    </citation>
    <scope>NUCLEOTIDE SEQUENCE [LARGE SCALE GENOMIC DNA]</scope>
</reference>
<keyword evidence="5 18" id="KW-0444">Lipid biosynthesis</keyword>
<evidence type="ECO:0000313" key="21">
    <source>
        <dbReference type="EMBL" id="CAL1536173.1"/>
    </source>
</evidence>
<evidence type="ECO:0000256" key="10">
    <source>
        <dbReference type="ARBA" id="ARBA00022840"/>
    </source>
</evidence>
<dbReference type="FunFam" id="3.30.230.10:FF:000027">
    <property type="entry name" value="Mevalonate kinase"/>
    <property type="match status" value="1"/>
</dbReference>
<evidence type="ECO:0000256" key="8">
    <source>
        <dbReference type="ARBA" id="ARBA00022741"/>
    </source>
</evidence>
<dbReference type="PRINTS" id="PR00959">
    <property type="entry name" value="MEVGALKINASE"/>
</dbReference>
<dbReference type="InterPro" id="IPR013750">
    <property type="entry name" value="GHMP_kinase_C_dom"/>
</dbReference>
<dbReference type="FunFam" id="3.30.70.890:FF:000003">
    <property type="entry name" value="Mevalonate kinase"/>
    <property type="match status" value="1"/>
</dbReference>
<keyword evidence="7" id="KW-0479">Metal-binding</keyword>
<dbReference type="EC" id="2.7.1.36" evidence="3 18"/>
<comment type="catalytic activity">
    <reaction evidence="18">
        <text>(R)-mevalonate + ATP = (R)-5-phosphomevalonate + ADP + H(+)</text>
        <dbReference type="Rhea" id="RHEA:17065"/>
        <dbReference type="ChEBI" id="CHEBI:15378"/>
        <dbReference type="ChEBI" id="CHEBI:30616"/>
        <dbReference type="ChEBI" id="CHEBI:36464"/>
        <dbReference type="ChEBI" id="CHEBI:58146"/>
        <dbReference type="ChEBI" id="CHEBI:456216"/>
        <dbReference type="EC" id="2.7.1.36"/>
    </reaction>
</comment>
<dbReference type="InterPro" id="IPR020568">
    <property type="entry name" value="Ribosomal_Su5_D2-typ_SF"/>
</dbReference>
<dbReference type="GO" id="GO:0006695">
    <property type="term" value="P:cholesterol biosynthetic process"/>
    <property type="evidence" value="ECO:0007669"/>
    <property type="project" value="TreeGrafter"/>
</dbReference>
<dbReference type="Gene3D" id="3.30.70.890">
    <property type="entry name" value="GHMP kinase, C-terminal domain"/>
    <property type="match status" value="1"/>
</dbReference>
<keyword evidence="11" id="KW-0460">Magnesium</keyword>
<evidence type="ECO:0000256" key="7">
    <source>
        <dbReference type="ARBA" id="ARBA00022723"/>
    </source>
</evidence>
<evidence type="ECO:0000256" key="4">
    <source>
        <dbReference type="ARBA" id="ARBA00022490"/>
    </source>
</evidence>
<dbReference type="InterPro" id="IPR006203">
    <property type="entry name" value="GHMP_knse_ATP-bd_CS"/>
</dbReference>
<evidence type="ECO:0000259" key="20">
    <source>
        <dbReference type="Pfam" id="PF08544"/>
    </source>
</evidence>
<sequence length="386" mass="41839">MTTSQPVEIRISAPGKVILHGEHAVVYGKAAIAATLNLRSHLTLKTRLDSMIQLELPDVNINEEFSVAALQEGLQSIDCGSVHDPIPASEEVISLIKKFAGIDIENNETRMLAIVAFLFIYYGIFKEKRELPAISVYIKSDLPVGAGLGSSAAFSVSLAAAILQFAGYIDSIKEAEGASTWSTSDKRKINNWAFLGEKVIHGRPSGIDNSISTYGGALRMQNGEITQLDKMPTLSVLLVNTKVPRSTMTLVAGVRQKYNLYPDVMEPIINAVEAITKRTEDLFKFSADTMSPDDVKTLGDLIDLNQNLLNAMGVGHPTLDRIVAAAKKHGFYSKLTGAGGGGCAFVLIPPDTSDSHLQYFNQDLNDQGFDVRWKTTVGGQGVLREL</sequence>